<protein>
    <recommendedName>
        <fullName evidence="2">Putative nickel insertion protein</fullName>
    </recommendedName>
</protein>
<sequence length="392" mass="42480">MKIAYFDCASGISGDMTLGALVDCGVDLAAIQAGVDSLGFTQIQFSAAEVKRKGFRGQKVSIDHPKEQAHRHLHHIVEKIDASPVLTQTQKDLARRIFTCIGEAEARVHGSTLRKVHFHEVGAVDSIADVVGSAIGLSLLGVDRIVCSPVPTGTGFIEIEHGRVSVPAPAVAEILKGIPLAASHVPFELTTPTGAAIIATVADEFGPLPAMKIRQIGLGAGDRDLKEQPNLLRLIVGEVDEHLLSDQVWVLETNLDDISGEVIGHCTTKLFEAGALDVYTTAIQMKKNRPGVLVTVLCQPEMIAKMEKILFKETGTLGIRRWPASRHKLERRPHSIQTEWGNVQGKLAVLSDGTTSFSPEFESCRVIAMEKNVPLKDVYELALRAYQHSTNS</sequence>
<reference evidence="3 4" key="1">
    <citation type="submission" date="2019-02" db="EMBL/GenBank/DDBJ databases">
        <title>Deep-cultivation of Planctomycetes and their phenomic and genomic characterization uncovers novel biology.</title>
        <authorList>
            <person name="Wiegand S."/>
            <person name="Jogler M."/>
            <person name="Boedeker C."/>
            <person name="Pinto D."/>
            <person name="Vollmers J."/>
            <person name="Rivas-Marin E."/>
            <person name="Kohn T."/>
            <person name="Peeters S.H."/>
            <person name="Heuer A."/>
            <person name="Rast P."/>
            <person name="Oberbeckmann S."/>
            <person name="Bunk B."/>
            <person name="Jeske O."/>
            <person name="Meyerdierks A."/>
            <person name="Storesund J.E."/>
            <person name="Kallscheuer N."/>
            <person name="Luecker S."/>
            <person name="Lage O.M."/>
            <person name="Pohl T."/>
            <person name="Merkel B.J."/>
            <person name="Hornburger P."/>
            <person name="Mueller R.-W."/>
            <person name="Bruemmer F."/>
            <person name="Labrenz M."/>
            <person name="Spormann A.M."/>
            <person name="Op den Camp H."/>
            <person name="Overmann J."/>
            <person name="Amann R."/>
            <person name="Jetten M.S.M."/>
            <person name="Mascher T."/>
            <person name="Medema M.H."/>
            <person name="Devos D.P."/>
            <person name="Kaster A.-K."/>
            <person name="Ovreas L."/>
            <person name="Rohde M."/>
            <person name="Galperin M.Y."/>
            <person name="Jogler C."/>
        </authorList>
    </citation>
    <scope>NUCLEOTIDE SEQUENCE [LARGE SCALE GENOMIC DNA]</scope>
    <source>
        <strain evidence="3 4">ETA_A8</strain>
    </source>
</reference>
<dbReference type="GO" id="GO:0016151">
    <property type="term" value="F:nickel cation binding"/>
    <property type="evidence" value="ECO:0007669"/>
    <property type="project" value="UniProtKB-UniRule"/>
</dbReference>
<name>A0A517YEH2_9BACT</name>
<dbReference type="Pfam" id="PF01969">
    <property type="entry name" value="Ni_insertion"/>
    <property type="match status" value="1"/>
</dbReference>
<accession>A0A517YEH2</accession>
<evidence type="ECO:0000256" key="2">
    <source>
        <dbReference type="HAMAP-Rule" id="MF_01074"/>
    </source>
</evidence>
<dbReference type="KEGG" id="aagg:ETAA8_37210"/>
<dbReference type="PANTHER" id="PTHR36566:SF1">
    <property type="entry name" value="PYRIDINIUM-3,5-BISTHIOCARBOXYLIC ACID MONONUCLEOTIDE NICKEL INSERTION PROTEIN"/>
    <property type="match status" value="1"/>
</dbReference>
<dbReference type="AlphaFoldDB" id="A0A517YEH2"/>
<keyword evidence="1 2" id="KW-0533">Nickel</keyword>
<dbReference type="NCBIfam" id="TIGR00299">
    <property type="entry name" value="nickel pincer cofactor biosynthesis protein LarC"/>
    <property type="match status" value="1"/>
</dbReference>
<dbReference type="EMBL" id="CP036274">
    <property type="protein sequence ID" value="QDU28618.1"/>
    <property type="molecule type" value="Genomic_DNA"/>
</dbReference>
<dbReference type="GO" id="GO:0016829">
    <property type="term" value="F:lyase activity"/>
    <property type="evidence" value="ECO:0007669"/>
    <property type="project" value="UniProtKB-UniRule"/>
</dbReference>
<dbReference type="Gene3D" id="3.30.70.1380">
    <property type="entry name" value="Transcriptional regulatory protein pf0864 domain like"/>
    <property type="match status" value="1"/>
</dbReference>
<dbReference type="HAMAP" id="MF_01074">
    <property type="entry name" value="LarC"/>
    <property type="match status" value="1"/>
</dbReference>
<organism evidence="3 4">
    <name type="scientific">Anatilimnocola aggregata</name>
    <dbReference type="NCBI Taxonomy" id="2528021"/>
    <lineage>
        <taxon>Bacteria</taxon>
        <taxon>Pseudomonadati</taxon>
        <taxon>Planctomycetota</taxon>
        <taxon>Planctomycetia</taxon>
        <taxon>Pirellulales</taxon>
        <taxon>Pirellulaceae</taxon>
        <taxon>Anatilimnocola</taxon>
    </lineage>
</organism>
<dbReference type="RefSeq" id="WP_145091203.1">
    <property type="nucleotide sequence ID" value="NZ_CP036274.1"/>
</dbReference>
<dbReference type="Gene3D" id="3.10.20.300">
    <property type="entry name" value="mk0293 like domain"/>
    <property type="match status" value="1"/>
</dbReference>
<gene>
    <name evidence="3" type="ORF">ETAA8_37210</name>
</gene>
<proteinExistence type="inferred from homology"/>
<evidence type="ECO:0000313" key="3">
    <source>
        <dbReference type="EMBL" id="QDU28618.1"/>
    </source>
</evidence>
<dbReference type="OrthoDB" id="9765625at2"/>
<keyword evidence="4" id="KW-1185">Reference proteome</keyword>
<dbReference type="PANTHER" id="PTHR36566">
    <property type="entry name" value="NICKEL INSERTION PROTEIN-RELATED"/>
    <property type="match status" value="1"/>
</dbReference>
<keyword evidence="2" id="KW-0456">Lyase</keyword>
<comment type="similarity">
    <text evidence="2">Belongs to the LarC family.</text>
</comment>
<evidence type="ECO:0000313" key="4">
    <source>
        <dbReference type="Proteomes" id="UP000315017"/>
    </source>
</evidence>
<evidence type="ECO:0000256" key="1">
    <source>
        <dbReference type="ARBA" id="ARBA00022596"/>
    </source>
</evidence>
<dbReference type="InterPro" id="IPR002822">
    <property type="entry name" value="Ni_insertion"/>
</dbReference>
<dbReference type="Proteomes" id="UP000315017">
    <property type="component" value="Chromosome"/>
</dbReference>